<gene>
    <name evidence="2" type="ORF">GCM10007383_11740</name>
</gene>
<reference evidence="2" key="2">
    <citation type="submission" date="2020-09" db="EMBL/GenBank/DDBJ databases">
        <authorList>
            <person name="Sun Q."/>
            <person name="Kim S."/>
        </authorList>
    </citation>
    <scope>NUCLEOTIDE SEQUENCE</scope>
    <source>
        <strain evidence="2">KCTC 12113</strain>
    </source>
</reference>
<organism evidence="2 3">
    <name type="scientific">Arenibacter certesii</name>
    <dbReference type="NCBI Taxonomy" id="228955"/>
    <lineage>
        <taxon>Bacteria</taxon>
        <taxon>Pseudomonadati</taxon>
        <taxon>Bacteroidota</taxon>
        <taxon>Flavobacteriia</taxon>
        <taxon>Flavobacteriales</taxon>
        <taxon>Flavobacteriaceae</taxon>
        <taxon>Arenibacter</taxon>
    </lineage>
</organism>
<dbReference type="Proteomes" id="UP000634668">
    <property type="component" value="Unassembled WGS sequence"/>
</dbReference>
<keyword evidence="1" id="KW-0812">Transmembrane</keyword>
<dbReference type="RefSeq" id="WP_026811969.1">
    <property type="nucleotide sequence ID" value="NZ_BMWP01000005.1"/>
</dbReference>
<reference evidence="2" key="1">
    <citation type="journal article" date="2014" name="Int. J. Syst. Evol. Microbiol.">
        <title>Complete genome sequence of Corynebacterium casei LMG S-19264T (=DSM 44701T), isolated from a smear-ripened cheese.</title>
        <authorList>
            <consortium name="US DOE Joint Genome Institute (JGI-PGF)"/>
            <person name="Walter F."/>
            <person name="Albersmeier A."/>
            <person name="Kalinowski J."/>
            <person name="Ruckert C."/>
        </authorList>
    </citation>
    <scope>NUCLEOTIDE SEQUENCE</scope>
    <source>
        <strain evidence="2">KCTC 12113</strain>
    </source>
</reference>
<name>A0A918ISW4_9FLAO</name>
<proteinExistence type="predicted"/>
<keyword evidence="1" id="KW-1133">Transmembrane helix</keyword>
<dbReference type="EMBL" id="BMWP01000005">
    <property type="protein sequence ID" value="GGW27905.1"/>
    <property type="molecule type" value="Genomic_DNA"/>
</dbReference>
<dbReference type="AlphaFoldDB" id="A0A918ISW4"/>
<feature type="transmembrane region" description="Helical" evidence="1">
    <location>
        <begin position="7"/>
        <end position="24"/>
    </location>
</feature>
<evidence type="ECO:0000313" key="2">
    <source>
        <dbReference type="EMBL" id="GGW27905.1"/>
    </source>
</evidence>
<evidence type="ECO:0000256" key="1">
    <source>
        <dbReference type="SAM" id="Phobius"/>
    </source>
</evidence>
<keyword evidence="3" id="KW-1185">Reference proteome</keyword>
<sequence>MKNFRQLFYAGIIFMVANASLMAVNPGTRAMECGSNLETVTLTPYSFVGSWDYTVADVPYEYSTGVLFISKVKKEYVVKIKLQYNTIEATEVLLENDKMNFSVWIEGEKVAVTLALKDDKLIGKANASIGQMALTGKRSKA</sequence>
<protein>
    <submittedName>
        <fullName evidence="2">Uncharacterized protein</fullName>
    </submittedName>
</protein>
<keyword evidence="1" id="KW-0472">Membrane</keyword>
<comment type="caution">
    <text evidence="2">The sequence shown here is derived from an EMBL/GenBank/DDBJ whole genome shotgun (WGS) entry which is preliminary data.</text>
</comment>
<accession>A0A918ISW4</accession>
<evidence type="ECO:0000313" key="3">
    <source>
        <dbReference type="Proteomes" id="UP000634668"/>
    </source>
</evidence>